<organism evidence="15">
    <name type="scientific">marine metagenome</name>
    <dbReference type="NCBI Taxonomy" id="408172"/>
    <lineage>
        <taxon>unclassified sequences</taxon>
        <taxon>metagenomes</taxon>
        <taxon>ecological metagenomes</taxon>
    </lineage>
</organism>
<evidence type="ECO:0000256" key="10">
    <source>
        <dbReference type="ARBA" id="ARBA00023004"/>
    </source>
</evidence>
<evidence type="ECO:0000256" key="12">
    <source>
        <dbReference type="ARBA" id="ARBA00023204"/>
    </source>
</evidence>
<dbReference type="InterPro" id="IPR000445">
    <property type="entry name" value="HhH_motif"/>
</dbReference>
<comment type="similarity">
    <text evidence="3">Belongs to the Nth/MutY family.</text>
</comment>
<keyword evidence="9" id="KW-0378">Hydrolase</keyword>
<dbReference type="SUPFAM" id="SSF55811">
    <property type="entry name" value="Nudix"/>
    <property type="match status" value="1"/>
</dbReference>
<keyword evidence="10" id="KW-0408">Iron</keyword>
<dbReference type="Pfam" id="PF10576">
    <property type="entry name" value="EndIII_4Fe-2S"/>
    <property type="match status" value="1"/>
</dbReference>
<name>A0A381U5C2_9ZZZZ</name>
<accession>A0A381U5C2</accession>
<dbReference type="AlphaFoldDB" id="A0A381U5C2"/>
<dbReference type="Gene3D" id="3.90.79.10">
    <property type="entry name" value="Nucleoside Triphosphate Pyrophosphohydrolase"/>
    <property type="match status" value="1"/>
</dbReference>
<dbReference type="InterPro" id="IPR003265">
    <property type="entry name" value="HhH-GPD_domain"/>
</dbReference>
<dbReference type="GO" id="GO:0000701">
    <property type="term" value="F:purine-specific mismatch base pair DNA N-glycosylase activity"/>
    <property type="evidence" value="ECO:0007669"/>
    <property type="project" value="UniProtKB-EC"/>
</dbReference>
<dbReference type="GO" id="GO:0032357">
    <property type="term" value="F:oxidized purine DNA binding"/>
    <property type="evidence" value="ECO:0007669"/>
    <property type="project" value="TreeGrafter"/>
</dbReference>
<evidence type="ECO:0000256" key="2">
    <source>
        <dbReference type="ARBA" id="ARBA00001966"/>
    </source>
</evidence>
<dbReference type="InterPro" id="IPR003651">
    <property type="entry name" value="Endonuclease3_FeS-loop_motif"/>
</dbReference>
<evidence type="ECO:0000256" key="4">
    <source>
        <dbReference type="ARBA" id="ARBA00012045"/>
    </source>
</evidence>
<reference evidence="15" key="1">
    <citation type="submission" date="2018-05" db="EMBL/GenBank/DDBJ databases">
        <authorList>
            <person name="Lanie J.A."/>
            <person name="Ng W.-L."/>
            <person name="Kazmierczak K.M."/>
            <person name="Andrzejewski T.M."/>
            <person name="Davidsen T.M."/>
            <person name="Wayne K.J."/>
            <person name="Tettelin H."/>
            <person name="Glass J.I."/>
            <person name="Rusch D."/>
            <person name="Podicherti R."/>
            <person name="Tsui H.-C.T."/>
            <person name="Winkler M.E."/>
        </authorList>
    </citation>
    <scope>NUCLEOTIDE SEQUENCE</scope>
</reference>
<dbReference type="EC" id="3.2.2.31" evidence="4"/>
<evidence type="ECO:0000256" key="13">
    <source>
        <dbReference type="ARBA" id="ARBA00023295"/>
    </source>
</evidence>
<gene>
    <name evidence="15" type="ORF">METZ01_LOCUS76299</name>
</gene>
<dbReference type="InterPro" id="IPR015797">
    <property type="entry name" value="NUDIX_hydrolase-like_dom_sf"/>
</dbReference>
<dbReference type="GO" id="GO:0051539">
    <property type="term" value="F:4 iron, 4 sulfur cluster binding"/>
    <property type="evidence" value="ECO:0007669"/>
    <property type="project" value="UniProtKB-KW"/>
</dbReference>
<dbReference type="InterPro" id="IPR011257">
    <property type="entry name" value="DNA_glycosylase"/>
</dbReference>
<evidence type="ECO:0000313" key="15">
    <source>
        <dbReference type="EMBL" id="SVA23445.1"/>
    </source>
</evidence>
<sequence length="354" mass="40987">MPKLTSKELTIQSKLLGWYKKNKRILPWRKLDKKKLPNSYYVLVSEFMLQQTTVNTVISRFKDFIKKWPNLKKLSMINENQILQFWSGLGYYARAKNLLNSAKIISLKFNNIVPDNYNDLIDLPGVGDYTAKAVLGIGYNKSVMPVDANIKRMLARLYGLDQSINLINKKITSLSKFYESKKQSSNLIQAFMDYGSIICVPRNPRCGICIIAKECIANQKKIINIIPKKNKSKKTKMKKYTRAYIIINGSEEILVRRRASKGMLPSMLEVPNDKWVAEKKLLVKDSSISLFQKKFTKCKPIIYSFSHFDLAIDIYFTKERKRKIKNHDWILLNNIAEIGMPTIMKKIVEVAKLN</sequence>
<evidence type="ECO:0000256" key="8">
    <source>
        <dbReference type="ARBA" id="ARBA00022763"/>
    </source>
</evidence>
<dbReference type="GO" id="GO:0035485">
    <property type="term" value="F:adenine/guanine mispair binding"/>
    <property type="evidence" value="ECO:0007669"/>
    <property type="project" value="TreeGrafter"/>
</dbReference>
<keyword evidence="8" id="KW-0227">DNA damage</keyword>
<dbReference type="EMBL" id="UINC01005771">
    <property type="protein sequence ID" value="SVA23445.1"/>
    <property type="molecule type" value="Genomic_DNA"/>
</dbReference>
<dbReference type="GO" id="GO:0006284">
    <property type="term" value="P:base-excision repair"/>
    <property type="evidence" value="ECO:0007669"/>
    <property type="project" value="InterPro"/>
</dbReference>
<keyword evidence="7" id="KW-0479">Metal-binding</keyword>
<evidence type="ECO:0000256" key="3">
    <source>
        <dbReference type="ARBA" id="ARBA00008343"/>
    </source>
</evidence>
<dbReference type="Gene3D" id="1.10.340.30">
    <property type="entry name" value="Hypothetical protein, domain 2"/>
    <property type="match status" value="1"/>
</dbReference>
<dbReference type="PROSITE" id="PS00764">
    <property type="entry name" value="ENDONUCLEASE_III_1"/>
    <property type="match status" value="1"/>
</dbReference>
<comment type="cofactor">
    <cofactor evidence="2">
        <name>[4Fe-4S] cluster</name>
        <dbReference type="ChEBI" id="CHEBI:49883"/>
    </cofactor>
</comment>
<dbReference type="PANTHER" id="PTHR42944">
    <property type="entry name" value="ADENINE DNA GLYCOSYLASE"/>
    <property type="match status" value="1"/>
</dbReference>
<dbReference type="GO" id="GO:0006298">
    <property type="term" value="P:mismatch repair"/>
    <property type="evidence" value="ECO:0007669"/>
    <property type="project" value="TreeGrafter"/>
</dbReference>
<dbReference type="PROSITE" id="PS01155">
    <property type="entry name" value="ENDONUCLEASE_III_2"/>
    <property type="match status" value="1"/>
</dbReference>
<dbReference type="Pfam" id="PF00633">
    <property type="entry name" value="HHH"/>
    <property type="match status" value="1"/>
</dbReference>
<dbReference type="Pfam" id="PF14815">
    <property type="entry name" value="NUDIX_4"/>
    <property type="match status" value="1"/>
</dbReference>
<evidence type="ECO:0000256" key="7">
    <source>
        <dbReference type="ARBA" id="ARBA00022723"/>
    </source>
</evidence>
<dbReference type="InterPro" id="IPR023170">
    <property type="entry name" value="HhH_base_excis_C"/>
</dbReference>
<dbReference type="SUPFAM" id="SSF48150">
    <property type="entry name" value="DNA-glycosylase"/>
    <property type="match status" value="1"/>
</dbReference>
<dbReference type="Gene3D" id="1.10.1670.10">
    <property type="entry name" value="Helix-hairpin-Helix base-excision DNA repair enzymes (C-terminal)"/>
    <property type="match status" value="1"/>
</dbReference>
<comment type="catalytic activity">
    <reaction evidence="1">
        <text>Hydrolyzes free adenine bases from 7,8-dihydro-8-oxoguanine:adenine mismatched double-stranded DNA, leaving an apurinic site.</text>
        <dbReference type="EC" id="3.2.2.31"/>
    </reaction>
</comment>
<evidence type="ECO:0000256" key="9">
    <source>
        <dbReference type="ARBA" id="ARBA00022801"/>
    </source>
</evidence>
<protein>
    <recommendedName>
        <fullName evidence="5">Adenine DNA glycosylase</fullName>
        <ecNumber evidence="4">3.2.2.31</ecNumber>
    </recommendedName>
</protein>
<dbReference type="InterPro" id="IPR004036">
    <property type="entry name" value="Endonuclease-III-like_CS2"/>
</dbReference>
<dbReference type="GO" id="GO:0046872">
    <property type="term" value="F:metal ion binding"/>
    <property type="evidence" value="ECO:0007669"/>
    <property type="project" value="UniProtKB-KW"/>
</dbReference>
<dbReference type="CDD" id="cd00056">
    <property type="entry name" value="ENDO3c"/>
    <property type="match status" value="1"/>
</dbReference>
<keyword evidence="11" id="KW-0411">Iron-sulfur</keyword>
<evidence type="ECO:0000256" key="11">
    <source>
        <dbReference type="ARBA" id="ARBA00023014"/>
    </source>
</evidence>
<dbReference type="Pfam" id="PF00730">
    <property type="entry name" value="HhH-GPD"/>
    <property type="match status" value="1"/>
</dbReference>
<keyword evidence="6" id="KW-0004">4Fe-4S</keyword>
<keyword evidence="13" id="KW-0326">Glycosidase</keyword>
<dbReference type="SMART" id="SM00525">
    <property type="entry name" value="FES"/>
    <property type="match status" value="1"/>
</dbReference>
<dbReference type="InterPro" id="IPR004035">
    <property type="entry name" value="Endouclease-III_FeS-bd_BS"/>
</dbReference>
<evidence type="ECO:0000256" key="6">
    <source>
        <dbReference type="ARBA" id="ARBA00022485"/>
    </source>
</evidence>
<evidence type="ECO:0000256" key="5">
    <source>
        <dbReference type="ARBA" id="ARBA00022023"/>
    </source>
</evidence>
<proteinExistence type="inferred from homology"/>
<dbReference type="PANTHER" id="PTHR42944:SF1">
    <property type="entry name" value="ADENINE DNA GLYCOSYLASE"/>
    <property type="match status" value="1"/>
</dbReference>
<evidence type="ECO:0000259" key="14">
    <source>
        <dbReference type="SMART" id="SM00478"/>
    </source>
</evidence>
<dbReference type="InterPro" id="IPR029119">
    <property type="entry name" value="MutY_C"/>
</dbReference>
<feature type="domain" description="HhH-GPD" evidence="14">
    <location>
        <begin position="48"/>
        <end position="197"/>
    </location>
</feature>
<evidence type="ECO:0000256" key="1">
    <source>
        <dbReference type="ARBA" id="ARBA00000843"/>
    </source>
</evidence>
<dbReference type="SMART" id="SM00478">
    <property type="entry name" value="ENDO3c"/>
    <property type="match status" value="1"/>
</dbReference>
<keyword evidence="12" id="KW-0234">DNA repair</keyword>
<dbReference type="GO" id="GO:0034039">
    <property type="term" value="F:8-oxo-7,8-dihydroguanine DNA N-glycosylase activity"/>
    <property type="evidence" value="ECO:0007669"/>
    <property type="project" value="TreeGrafter"/>
</dbReference>
<dbReference type="InterPro" id="IPR044298">
    <property type="entry name" value="MIG/MutY"/>
</dbReference>